<feature type="domain" description="Glycosyltransferase 2-like" evidence="1">
    <location>
        <begin position="42"/>
        <end position="168"/>
    </location>
</feature>
<proteinExistence type="predicted"/>
<dbReference type="KEGG" id="llp:GH975_05850"/>
<dbReference type="Gene3D" id="3.90.550.10">
    <property type="entry name" value="Spore Coat Polysaccharide Biosynthesis Protein SpsA, Chain A"/>
    <property type="match status" value="1"/>
</dbReference>
<name>A0A5Q2QCS9_9GAMM</name>
<sequence length="358" mass="40378">MRSRPTGFAGHYPRPLLVATSSVWRARCCAEVTAMSDGKVVVLMAAYNVAEFINEAIESVLRQSYGHFELHIFDDGSRDDTLSLAAAYTDPRVQIHHWPGHANKGKASCLNYLMEHTQCDYYMMMDADDTAHPRRIELNIQAAQADPERVLVMSGHELIVGAQRMAPNGHFYAASEVKQIFKNCRMPAHDPTMFFRADIGRELGFDEEQRLGQGVDFCQRLSERGAVHVLPDVLYHYRINPGSITHRQSSAKTEFVYRVVAKAAERRGHPIPTREQFENDNRRWLNDDNNLAGHFLESVRYQMATGQVAGAWRTVVQSLQLMPCRRRSTYKASAGFLIGLVTAGWWHGRANANRGAAS</sequence>
<dbReference type="PANTHER" id="PTHR43685:SF2">
    <property type="entry name" value="GLYCOSYLTRANSFERASE 2-LIKE DOMAIN-CONTAINING PROTEIN"/>
    <property type="match status" value="1"/>
</dbReference>
<dbReference type="GO" id="GO:0016740">
    <property type="term" value="F:transferase activity"/>
    <property type="evidence" value="ECO:0007669"/>
    <property type="project" value="UniProtKB-KW"/>
</dbReference>
<dbReference type="PANTHER" id="PTHR43685">
    <property type="entry name" value="GLYCOSYLTRANSFERASE"/>
    <property type="match status" value="1"/>
</dbReference>
<dbReference type="InterPro" id="IPR050834">
    <property type="entry name" value="Glycosyltransf_2"/>
</dbReference>
<gene>
    <name evidence="2" type="ORF">GH975_05850</name>
</gene>
<dbReference type="AlphaFoldDB" id="A0A5Q2QCS9"/>
<dbReference type="OrthoDB" id="9801954at2"/>
<dbReference type="EMBL" id="CP045871">
    <property type="protein sequence ID" value="QGG80122.1"/>
    <property type="molecule type" value="Genomic_DNA"/>
</dbReference>
<keyword evidence="2" id="KW-0808">Transferase</keyword>
<dbReference type="InterPro" id="IPR029044">
    <property type="entry name" value="Nucleotide-diphossugar_trans"/>
</dbReference>
<evidence type="ECO:0000313" key="3">
    <source>
        <dbReference type="Proteomes" id="UP000388235"/>
    </source>
</evidence>
<keyword evidence="3" id="KW-1185">Reference proteome</keyword>
<protein>
    <submittedName>
        <fullName evidence="2">Glycosyltransferase</fullName>
    </submittedName>
</protein>
<dbReference type="SUPFAM" id="SSF53448">
    <property type="entry name" value="Nucleotide-diphospho-sugar transferases"/>
    <property type="match status" value="1"/>
</dbReference>
<accession>A0A5Q2QCS9</accession>
<dbReference type="CDD" id="cd00761">
    <property type="entry name" value="Glyco_tranf_GTA_type"/>
    <property type="match status" value="1"/>
</dbReference>
<dbReference type="Pfam" id="PF00535">
    <property type="entry name" value="Glycos_transf_2"/>
    <property type="match status" value="1"/>
</dbReference>
<reference evidence="2 3" key="1">
    <citation type="submission" date="2019-11" db="EMBL/GenBank/DDBJ databases">
        <authorList>
            <person name="Khan S.A."/>
            <person name="Jeon C.O."/>
            <person name="Chun B.H."/>
        </authorList>
    </citation>
    <scope>NUCLEOTIDE SEQUENCE [LARGE SCALE GENOMIC DNA]</scope>
    <source>
        <strain evidence="2 3">IMCC 1097</strain>
    </source>
</reference>
<evidence type="ECO:0000313" key="2">
    <source>
        <dbReference type="EMBL" id="QGG80122.1"/>
    </source>
</evidence>
<dbReference type="Proteomes" id="UP000388235">
    <property type="component" value="Chromosome"/>
</dbReference>
<organism evidence="2 3">
    <name type="scientific">Litorivicinus lipolyticus</name>
    <dbReference type="NCBI Taxonomy" id="418701"/>
    <lineage>
        <taxon>Bacteria</taxon>
        <taxon>Pseudomonadati</taxon>
        <taxon>Pseudomonadota</taxon>
        <taxon>Gammaproteobacteria</taxon>
        <taxon>Oceanospirillales</taxon>
        <taxon>Litorivicinaceae</taxon>
        <taxon>Litorivicinus</taxon>
    </lineage>
</organism>
<evidence type="ECO:0000259" key="1">
    <source>
        <dbReference type="Pfam" id="PF00535"/>
    </source>
</evidence>
<dbReference type="InterPro" id="IPR001173">
    <property type="entry name" value="Glyco_trans_2-like"/>
</dbReference>